<keyword evidence="2" id="KW-0418">Kinase</keyword>
<feature type="non-terminal residue" evidence="8">
    <location>
        <position position="1"/>
    </location>
</feature>
<keyword evidence="2" id="KW-0808">Transferase</keyword>
<accession>A0AAW0KWD7</accession>
<evidence type="ECO:0000256" key="4">
    <source>
        <dbReference type="ARBA" id="ARBA00022729"/>
    </source>
</evidence>
<evidence type="ECO:0000256" key="5">
    <source>
        <dbReference type="ARBA" id="ARBA00022989"/>
    </source>
</evidence>
<sequence>WNNSCSSLEGCSSTIEVFLLEIAREKPIRFTANELCSFTRNYSKTLDAMTVACGIEEKDREKAIRMSMVALWCVQDSPEARPPMSAAVKMLDGGMEIMPPTKPFNYLYAIGMNALKPLGTSDGSSNSYWYKDATPIMAKYEIQIATSS</sequence>
<dbReference type="EMBL" id="PKMF04000222">
    <property type="protein sequence ID" value="KAK7842361.1"/>
    <property type="molecule type" value="Genomic_DNA"/>
</dbReference>
<name>A0AAW0KWD7_QUESU</name>
<dbReference type="Proteomes" id="UP000237347">
    <property type="component" value="Unassembled WGS sequence"/>
</dbReference>
<gene>
    <name evidence="8" type="ORF">CFP56_014015</name>
</gene>
<keyword evidence="2" id="KW-0723">Serine/threonine-protein kinase</keyword>
<keyword evidence="3" id="KW-0812">Transmembrane</keyword>
<evidence type="ECO:0000256" key="1">
    <source>
        <dbReference type="ARBA" id="ARBA00004479"/>
    </source>
</evidence>
<keyword evidence="7" id="KW-0325">Glycoprotein</keyword>
<comment type="caution">
    <text evidence="8">The sequence shown here is derived from an EMBL/GenBank/DDBJ whole genome shotgun (WGS) entry which is preliminary data.</text>
</comment>
<keyword evidence="6" id="KW-0472">Membrane</keyword>
<dbReference type="PANTHER" id="PTHR27009">
    <property type="entry name" value="RUST RESISTANCE KINASE LR10-RELATED"/>
    <property type="match status" value="1"/>
</dbReference>
<dbReference type="GO" id="GO:0004674">
    <property type="term" value="F:protein serine/threonine kinase activity"/>
    <property type="evidence" value="ECO:0007669"/>
    <property type="project" value="UniProtKB-KW"/>
</dbReference>
<protein>
    <submittedName>
        <fullName evidence="8">Leaf rust 10 disease-resistance locus receptor-like protein kinase-like 2.1</fullName>
    </submittedName>
</protein>
<evidence type="ECO:0000256" key="6">
    <source>
        <dbReference type="ARBA" id="ARBA00023136"/>
    </source>
</evidence>
<keyword evidence="5" id="KW-1133">Transmembrane helix</keyword>
<proteinExistence type="predicted"/>
<dbReference type="AlphaFoldDB" id="A0AAW0KWD7"/>
<evidence type="ECO:0000313" key="9">
    <source>
        <dbReference type="Proteomes" id="UP000237347"/>
    </source>
</evidence>
<evidence type="ECO:0000313" key="8">
    <source>
        <dbReference type="EMBL" id="KAK7842361.1"/>
    </source>
</evidence>
<dbReference type="GO" id="GO:0016020">
    <property type="term" value="C:membrane"/>
    <property type="evidence" value="ECO:0007669"/>
    <property type="project" value="UniProtKB-SubCell"/>
</dbReference>
<organism evidence="8 9">
    <name type="scientific">Quercus suber</name>
    <name type="common">Cork oak</name>
    <dbReference type="NCBI Taxonomy" id="58331"/>
    <lineage>
        <taxon>Eukaryota</taxon>
        <taxon>Viridiplantae</taxon>
        <taxon>Streptophyta</taxon>
        <taxon>Embryophyta</taxon>
        <taxon>Tracheophyta</taxon>
        <taxon>Spermatophyta</taxon>
        <taxon>Magnoliopsida</taxon>
        <taxon>eudicotyledons</taxon>
        <taxon>Gunneridae</taxon>
        <taxon>Pentapetalae</taxon>
        <taxon>rosids</taxon>
        <taxon>fabids</taxon>
        <taxon>Fagales</taxon>
        <taxon>Fagaceae</taxon>
        <taxon>Quercus</taxon>
    </lineage>
</organism>
<keyword evidence="9" id="KW-1185">Reference proteome</keyword>
<evidence type="ECO:0000256" key="7">
    <source>
        <dbReference type="ARBA" id="ARBA00023180"/>
    </source>
</evidence>
<dbReference type="InterPro" id="IPR045874">
    <property type="entry name" value="LRK10/LRL21-25-like"/>
</dbReference>
<comment type="subcellular location">
    <subcellularLocation>
        <location evidence="1">Membrane</location>
        <topology evidence="1">Single-pass type I membrane protein</topology>
    </subcellularLocation>
</comment>
<keyword evidence="4" id="KW-0732">Signal</keyword>
<evidence type="ECO:0000256" key="2">
    <source>
        <dbReference type="ARBA" id="ARBA00022527"/>
    </source>
</evidence>
<reference evidence="8 9" key="1">
    <citation type="journal article" date="2018" name="Sci. Data">
        <title>The draft genome sequence of cork oak.</title>
        <authorList>
            <person name="Ramos A.M."/>
            <person name="Usie A."/>
            <person name="Barbosa P."/>
            <person name="Barros P.M."/>
            <person name="Capote T."/>
            <person name="Chaves I."/>
            <person name="Simoes F."/>
            <person name="Abreu I."/>
            <person name="Carrasquinho I."/>
            <person name="Faro C."/>
            <person name="Guimaraes J.B."/>
            <person name="Mendonca D."/>
            <person name="Nobrega F."/>
            <person name="Rodrigues L."/>
            <person name="Saibo N.J.M."/>
            <person name="Varela M.C."/>
            <person name="Egas C."/>
            <person name="Matos J."/>
            <person name="Miguel C.M."/>
            <person name="Oliveira M.M."/>
            <person name="Ricardo C.P."/>
            <person name="Goncalves S."/>
        </authorList>
    </citation>
    <scope>NUCLEOTIDE SEQUENCE [LARGE SCALE GENOMIC DNA]</scope>
    <source>
        <strain evidence="9">cv. HL8</strain>
    </source>
</reference>
<evidence type="ECO:0000256" key="3">
    <source>
        <dbReference type="ARBA" id="ARBA00022692"/>
    </source>
</evidence>